<reference evidence="3 5" key="1">
    <citation type="journal article" date="2012" name="Nature">
        <title>Algal genomes reveal evolutionary mosaicism and the fate of nucleomorphs.</title>
        <authorList>
            <consortium name="DOE Joint Genome Institute"/>
            <person name="Curtis B.A."/>
            <person name="Tanifuji G."/>
            <person name="Burki F."/>
            <person name="Gruber A."/>
            <person name="Irimia M."/>
            <person name="Maruyama S."/>
            <person name="Arias M.C."/>
            <person name="Ball S.G."/>
            <person name="Gile G.H."/>
            <person name="Hirakawa Y."/>
            <person name="Hopkins J.F."/>
            <person name="Kuo A."/>
            <person name="Rensing S.A."/>
            <person name="Schmutz J."/>
            <person name="Symeonidi A."/>
            <person name="Elias M."/>
            <person name="Eveleigh R.J."/>
            <person name="Herman E.K."/>
            <person name="Klute M.J."/>
            <person name="Nakayama T."/>
            <person name="Obornik M."/>
            <person name="Reyes-Prieto A."/>
            <person name="Armbrust E.V."/>
            <person name="Aves S.J."/>
            <person name="Beiko R.G."/>
            <person name="Coutinho P."/>
            <person name="Dacks J.B."/>
            <person name="Durnford D.G."/>
            <person name="Fast N.M."/>
            <person name="Green B.R."/>
            <person name="Grisdale C.J."/>
            <person name="Hempel F."/>
            <person name="Henrissat B."/>
            <person name="Hoppner M.P."/>
            <person name="Ishida K."/>
            <person name="Kim E."/>
            <person name="Koreny L."/>
            <person name="Kroth P.G."/>
            <person name="Liu Y."/>
            <person name="Malik S.B."/>
            <person name="Maier U.G."/>
            <person name="McRose D."/>
            <person name="Mock T."/>
            <person name="Neilson J.A."/>
            <person name="Onodera N.T."/>
            <person name="Poole A.M."/>
            <person name="Pritham E.J."/>
            <person name="Richards T.A."/>
            <person name="Rocap G."/>
            <person name="Roy S.W."/>
            <person name="Sarai C."/>
            <person name="Schaack S."/>
            <person name="Shirato S."/>
            <person name="Slamovits C.H."/>
            <person name="Spencer D.F."/>
            <person name="Suzuki S."/>
            <person name="Worden A.Z."/>
            <person name="Zauner S."/>
            <person name="Barry K."/>
            <person name="Bell C."/>
            <person name="Bharti A.K."/>
            <person name="Crow J.A."/>
            <person name="Grimwood J."/>
            <person name="Kramer R."/>
            <person name="Lindquist E."/>
            <person name="Lucas S."/>
            <person name="Salamov A."/>
            <person name="McFadden G.I."/>
            <person name="Lane C.E."/>
            <person name="Keeling P.J."/>
            <person name="Gray M.W."/>
            <person name="Grigoriev I.V."/>
            <person name="Archibald J.M."/>
        </authorList>
    </citation>
    <scope>NUCLEOTIDE SEQUENCE</scope>
    <source>
        <strain evidence="3 5">CCMP2712</strain>
    </source>
</reference>
<dbReference type="PaxDb" id="55529-EKX51158"/>
<dbReference type="InterPro" id="IPR007122">
    <property type="entry name" value="Villin/Gelsolin"/>
</dbReference>
<dbReference type="RefSeq" id="XP_005838138.1">
    <property type="nucleotide sequence ID" value="XM_005838081.1"/>
</dbReference>
<dbReference type="Gene3D" id="3.40.20.10">
    <property type="entry name" value="Severin"/>
    <property type="match status" value="1"/>
</dbReference>
<dbReference type="SUPFAM" id="SSF47473">
    <property type="entry name" value="EF-hand"/>
    <property type="match status" value="1"/>
</dbReference>
<evidence type="ECO:0000313" key="3">
    <source>
        <dbReference type="EMBL" id="EKX51158.1"/>
    </source>
</evidence>
<dbReference type="GeneID" id="17307926"/>
<dbReference type="GO" id="GO:0051015">
    <property type="term" value="F:actin filament binding"/>
    <property type="evidence" value="ECO:0007669"/>
    <property type="project" value="InterPro"/>
</dbReference>
<dbReference type="KEGG" id="gtt:GUITHDRAFT_103078"/>
<dbReference type="HOGENOM" id="CLU_278315_0_0_1"/>
<dbReference type="InterPro" id="IPR036188">
    <property type="entry name" value="FAD/NAD-bd_sf"/>
</dbReference>
<dbReference type="Proteomes" id="UP000011087">
    <property type="component" value="Unassembled WGS sequence"/>
</dbReference>
<dbReference type="Gene3D" id="3.90.660.10">
    <property type="match status" value="1"/>
</dbReference>
<evidence type="ECO:0000313" key="5">
    <source>
        <dbReference type="Proteomes" id="UP000011087"/>
    </source>
</evidence>
<dbReference type="EnsemblProtists" id="EKX51158">
    <property type="protein sequence ID" value="EKX51158"/>
    <property type="gene ID" value="GUITHDRAFT_103078"/>
</dbReference>
<proteinExistence type="predicted"/>
<protein>
    <recommendedName>
        <fullName evidence="2">EF-hand domain-containing protein</fullName>
    </recommendedName>
</protein>
<dbReference type="SMART" id="SM00262">
    <property type="entry name" value="GEL"/>
    <property type="match status" value="1"/>
</dbReference>
<organism evidence="3">
    <name type="scientific">Guillardia theta (strain CCMP2712)</name>
    <name type="common">Cryptophyte</name>
    <dbReference type="NCBI Taxonomy" id="905079"/>
    <lineage>
        <taxon>Eukaryota</taxon>
        <taxon>Cryptophyceae</taxon>
        <taxon>Pyrenomonadales</taxon>
        <taxon>Geminigeraceae</taxon>
        <taxon>Guillardia</taxon>
    </lineage>
</organism>
<evidence type="ECO:0000313" key="4">
    <source>
        <dbReference type="EnsemblProtists" id="EKX51158"/>
    </source>
</evidence>
<dbReference type="Gene3D" id="3.50.50.60">
    <property type="entry name" value="FAD/NAD(P)-binding domain"/>
    <property type="match status" value="1"/>
</dbReference>
<reference evidence="5" key="2">
    <citation type="submission" date="2012-11" db="EMBL/GenBank/DDBJ databases">
        <authorList>
            <person name="Kuo A."/>
            <person name="Curtis B.A."/>
            <person name="Tanifuji G."/>
            <person name="Burki F."/>
            <person name="Gruber A."/>
            <person name="Irimia M."/>
            <person name="Maruyama S."/>
            <person name="Arias M.C."/>
            <person name="Ball S.G."/>
            <person name="Gile G.H."/>
            <person name="Hirakawa Y."/>
            <person name="Hopkins J.F."/>
            <person name="Rensing S.A."/>
            <person name="Schmutz J."/>
            <person name="Symeonidi A."/>
            <person name="Elias M."/>
            <person name="Eveleigh R.J."/>
            <person name="Herman E.K."/>
            <person name="Klute M.J."/>
            <person name="Nakayama T."/>
            <person name="Obornik M."/>
            <person name="Reyes-Prieto A."/>
            <person name="Armbrust E.V."/>
            <person name="Aves S.J."/>
            <person name="Beiko R.G."/>
            <person name="Coutinho P."/>
            <person name="Dacks J.B."/>
            <person name="Durnford D.G."/>
            <person name="Fast N.M."/>
            <person name="Green B.R."/>
            <person name="Grisdale C."/>
            <person name="Hempe F."/>
            <person name="Henrissat B."/>
            <person name="Hoppner M.P."/>
            <person name="Ishida K.-I."/>
            <person name="Kim E."/>
            <person name="Koreny L."/>
            <person name="Kroth P.G."/>
            <person name="Liu Y."/>
            <person name="Malik S.-B."/>
            <person name="Maier U.G."/>
            <person name="McRose D."/>
            <person name="Mock T."/>
            <person name="Neilson J.A."/>
            <person name="Onodera N.T."/>
            <person name="Poole A.M."/>
            <person name="Pritham E.J."/>
            <person name="Richards T.A."/>
            <person name="Rocap G."/>
            <person name="Roy S.W."/>
            <person name="Sarai C."/>
            <person name="Schaack S."/>
            <person name="Shirato S."/>
            <person name="Slamovits C.H."/>
            <person name="Spencer D.F."/>
            <person name="Suzuki S."/>
            <person name="Worden A.Z."/>
            <person name="Zauner S."/>
            <person name="Barry K."/>
            <person name="Bell C."/>
            <person name="Bharti A.K."/>
            <person name="Crow J.A."/>
            <person name="Grimwood J."/>
            <person name="Kramer R."/>
            <person name="Lindquist E."/>
            <person name="Lucas S."/>
            <person name="Salamov A."/>
            <person name="McFadden G.I."/>
            <person name="Lane C.E."/>
            <person name="Keeling P.J."/>
            <person name="Gray M.W."/>
            <person name="Grigoriev I.V."/>
            <person name="Archibald J.M."/>
        </authorList>
    </citation>
    <scope>NUCLEOTIDE SEQUENCE</scope>
    <source>
        <strain evidence="5">CCMP2712</strain>
    </source>
</reference>
<dbReference type="SUPFAM" id="SSF51905">
    <property type="entry name" value="FAD/NAD(P)-binding domain"/>
    <property type="match status" value="1"/>
</dbReference>
<dbReference type="Gene3D" id="3.30.40.10">
    <property type="entry name" value="Zinc/RING finger domain, C3HC4 (zinc finger)"/>
    <property type="match status" value="1"/>
</dbReference>
<sequence>MNNMNKDYLILFQLDNSFFIKAPARAHRHRPAPFDSDNIYNGLNSWVASLPVNRIDYSKFAKVSYMSTKGSPLLTRNNLDESDPNSWHSSPYPIIPKQSREEEWEVRVKLESSDSDNMPWLILEGQKIELPTNASNITKHFMGGRISIRLQKSSWGGPFVQMMSKNAASQYQRVFKQYDSQGNGTIDAADIGHALKQLGLSLEMEEVFELINRYVDASGEMSFNQFCEMIEAENHSRSAWFISAICVILPEQDFTYETILYRAEMMEEEVEVMVSQVYDDLELESNPFTSHQLEAALGFLGIVQNIDDMDKAMSKVPKDRMMSKEDFTKIIRSLRRKSVPSESTSSQNLMSSKRGVDAKLYRLKGNKLSIRSFPLPVSHKSLNAGDIFLLDSWNTLFLWKGEDAYKHEWNACKTYIKKLYVDRMETNVVKCKLTILEQHQESEEFWSLMGGKGPVAPVSDVVADEICKVVHEPAEPIPDREDYSPRCAVIGAGMAGAICAKTIREQYRIEVVVFDSDLRAGGRLGALERNGITYSSGAPYFCFNGPYMRQMFAGLAEEAIIAEWNPRVGILSKASETDGNSMGFAATLNLIEGERNIESILIHRHLTTDSNASKQSSSNMRSVTLDPHSHLQASDLPLPHLPHRKSHCHSSGRGHGASPWLISKPDMSAIARKFLAKVDTRLGLRVQAVLPMAGTGKYEVLTENIEQQVRSQGLFDFVLFCVPPKDADQLLSDCQPKLASIPRLIKFKPVWVVLVTFSHPVYSPYDAYFVEEGAFPPLQSAYRESSKFTSYDPMNSVTDWLRAEKPEAVQGPIWGGSPRTEHHRNAPSVGPQGTPVDTWTLHLTATWSEENRGELAPVVCQLAIKKFLHALGMVNSQIHVLMSQAILWEEGNIDQPASAYWISEHSDPSFGPFCAFDPATGIGIAGDWFVETSVEGALVSGYELAGHVGRSPIMYNEGHANPHGRVQHEVARSFAHRQRDADVISTYSSDSRPASAIGSDWEGMTWDEYVELQDIKAHHEKRDVAPLELIRKSSQCQHDGCRKWLPASDVEQHQLTCPFRACRSCPFEGCDLWFDVQHIEEHKMSCSFGVYAECDWCYKKLPRIELKAHRNSCLAKPTGKGKMVKHIQAIQKIRGGR</sequence>
<accession>L1JSU6</accession>
<feature type="domain" description="EF-hand" evidence="2">
    <location>
        <begin position="166"/>
        <end position="201"/>
    </location>
</feature>
<keyword evidence="5" id="KW-1185">Reference proteome</keyword>
<feature type="compositionally biased region" description="Basic residues" evidence="1">
    <location>
        <begin position="641"/>
        <end position="652"/>
    </location>
</feature>
<dbReference type="PROSITE" id="PS50222">
    <property type="entry name" value="EF_HAND_2"/>
    <property type="match status" value="1"/>
</dbReference>
<dbReference type="PANTHER" id="PTHR16128">
    <property type="entry name" value="FAD/NAD(P)-BINDING OXIDOREDUCTASE FAMILY PROTEIN"/>
    <property type="match status" value="1"/>
</dbReference>
<dbReference type="SUPFAM" id="SSF49599">
    <property type="entry name" value="TRAF domain-like"/>
    <property type="match status" value="1"/>
</dbReference>
<name>L1JSU6_GUITC</name>
<dbReference type="SUPFAM" id="SSF55753">
    <property type="entry name" value="Actin depolymerizing proteins"/>
    <property type="match status" value="1"/>
</dbReference>
<dbReference type="InterPro" id="IPR007123">
    <property type="entry name" value="Gelsolin-like_dom"/>
</dbReference>
<dbReference type="Pfam" id="PF00626">
    <property type="entry name" value="Gelsolin"/>
    <property type="match status" value="1"/>
</dbReference>
<dbReference type="GO" id="GO:0005509">
    <property type="term" value="F:calcium ion binding"/>
    <property type="evidence" value="ECO:0007669"/>
    <property type="project" value="InterPro"/>
</dbReference>
<dbReference type="AlphaFoldDB" id="L1JSU6"/>
<dbReference type="InterPro" id="IPR002048">
    <property type="entry name" value="EF_hand_dom"/>
</dbReference>
<dbReference type="InterPro" id="IPR011992">
    <property type="entry name" value="EF-hand-dom_pair"/>
</dbReference>
<dbReference type="InterPro" id="IPR029006">
    <property type="entry name" value="ADF-H/Gelsolin-like_dom_sf"/>
</dbReference>
<dbReference type="InterPro" id="IPR013083">
    <property type="entry name" value="Znf_RING/FYVE/PHD"/>
</dbReference>
<reference evidence="4" key="3">
    <citation type="submission" date="2015-06" db="UniProtKB">
        <authorList>
            <consortium name="EnsemblProtists"/>
        </authorList>
    </citation>
    <scope>IDENTIFICATION</scope>
</reference>
<dbReference type="eggNOG" id="KOG0027">
    <property type="taxonomic scope" value="Eukaryota"/>
</dbReference>
<dbReference type="OrthoDB" id="6375767at2759"/>
<dbReference type="Gene3D" id="1.10.238.10">
    <property type="entry name" value="EF-hand"/>
    <property type="match status" value="1"/>
</dbReference>
<dbReference type="Pfam" id="PF13450">
    <property type="entry name" value="NAD_binding_8"/>
    <property type="match status" value="1"/>
</dbReference>
<dbReference type="EMBL" id="JH992976">
    <property type="protein sequence ID" value="EKX51158.1"/>
    <property type="molecule type" value="Genomic_DNA"/>
</dbReference>
<gene>
    <name evidence="3" type="ORF">GUITHDRAFT_103078</name>
</gene>
<feature type="region of interest" description="Disordered" evidence="1">
    <location>
        <begin position="634"/>
        <end position="656"/>
    </location>
</feature>
<dbReference type="Pfam" id="PF13499">
    <property type="entry name" value="EF-hand_7"/>
    <property type="match status" value="1"/>
</dbReference>
<evidence type="ECO:0000256" key="1">
    <source>
        <dbReference type="SAM" id="MobiDB-lite"/>
    </source>
</evidence>
<dbReference type="CDD" id="cd00051">
    <property type="entry name" value="EFh"/>
    <property type="match status" value="1"/>
</dbReference>
<dbReference type="PANTHER" id="PTHR16128:SF5">
    <property type="entry name" value="FAD_NAD(P)-BINDING OXIDOREDUCTASE FAMILY PROTEIN"/>
    <property type="match status" value="1"/>
</dbReference>
<evidence type="ECO:0000259" key="2">
    <source>
        <dbReference type="PROSITE" id="PS50222"/>
    </source>
</evidence>
<dbReference type="CDD" id="cd11280">
    <property type="entry name" value="gelsolin_like"/>
    <property type="match status" value="1"/>
</dbReference>